<dbReference type="EMBL" id="REGN01009551">
    <property type="protein sequence ID" value="RNA00918.1"/>
    <property type="molecule type" value="Genomic_DNA"/>
</dbReference>
<proteinExistence type="predicted"/>
<evidence type="ECO:0000313" key="1">
    <source>
        <dbReference type="EMBL" id="RNA00918.1"/>
    </source>
</evidence>
<accession>A0A3M7PQI4</accession>
<dbReference type="Proteomes" id="UP000276133">
    <property type="component" value="Unassembled WGS sequence"/>
</dbReference>
<protein>
    <submittedName>
        <fullName evidence="1">Uncharacterized protein</fullName>
    </submittedName>
</protein>
<comment type="caution">
    <text evidence="1">The sequence shown here is derived from an EMBL/GenBank/DDBJ whole genome shotgun (WGS) entry which is preliminary data.</text>
</comment>
<name>A0A3M7PQI4_BRAPC</name>
<dbReference type="AlphaFoldDB" id="A0A3M7PQI4"/>
<reference evidence="1 2" key="1">
    <citation type="journal article" date="2018" name="Sci. Rep.">
        <title>Genomic signatures of local adaptation to the degree of environmental predictability in rotifers.</title>
        <authorList>
            <person name="Franch-Gras L."/>
            <person name="Hahn C."/>
            <person name="Garcia-Roger E.M."/>
            <person name="Carmona M.J."/>
            <person name="Serra M."/>
            <person name="Gomez A."/>
        </authorList>
    </citation>
    <scope>NUCLEOTIDE SEQUENCE [LARGE SCALE GENOMIC DNA]</scope>
    <source>
        <strain evidence="1">HYR1</strain>
    </source>
</reference>
<organism evidence="1 2">
    <name type="scientific">Brachionus plicatilis</name>
    <name type="common">Marine rotifer</name>
    <name type="synonym">Brachionus muelleri</name>
    <dbReference type="NCBI Taxonomy" id="10195"/>
    <lineage>
        <taxon>Eukaryota</taxon>
        <taxon>Metazoa</taxon>
        <taxon>Spiralia</taxon>
        <taxon>Gnathifera</taxon>
        <taxon>Rotifera</taxon>
        <taxon>Eurotatoria</taxon>
        <taxon>Monogononta</taxon>
        <taxon>Pseudotrocha</taxon>
        <taxon>Ploima</taxon>
        <taxon>Brachionidae</taxon>
        <taxon>Brachionus</taxon>
    </lineage>
</organism>
<evidence type="ECO:0000313" key="2">
    <source>
        <dbReference type="Proteomes" id="UP000276133"/>
    </source>
</evidence>
<sequence length="44" mass="5281">SLDARVMRQFKALELRDPRFKRRVKQIQYMSNRLGSPNAENFNV</sequence>
<gene>
    <name evidence="1" type="ORF">BpHYR1_038175</name>
</gene>
<keyword evidence="2" id="KW-1185">Reference proteome</keyword>
<feature type="non-terminal residue" evidence="1">
    <location>
        <position position="1"/>
    </location>
</feature>